<evidence type="ECO:0000256" key="1">
    <source>
        <dbReference type="ARBA" id="ARBA00022723"/>
    </source>
</evidence>
<evidence type="ECO:0000313" key="6">
    <source>
        <dbReference type="EMBL" id="MBB5966337.1"/>
    </source>
</evidence>
<feature type="domain" description="Zinc finger DksA/TraR C4-type" evidence="5">
    <location>
        <begin position="76"/>
        <end position="108"/>
    </location>
</feature>
<keyword evidence="7" id="KW-1185">Reference proteome</keyword>
<gene>
    <name evidence="6" type="ORF">FHS22_005628</name>
</gene>
<evidence type="ECO:0000256" key="2">
    <source>
        <dbReference type="ARBA" id="ARBA00022771"/>
    </source>
</evidence>
<dbReference type="PANTHER" id="PTHR33823">
    <property type="entry name" value="RNA POLYMERASE-BINDING TRANSCRIPTION FACTOR DKSA-RELATED"/>
    <property type="match status" value="1"/>
</dbReference>
<dbReference type="InterPro" id="IPR000962">
    <property type="entry name" value="Znf_DskA_TraR"/>
</dbReference>
<comment type="caution">
    <text evidence="6">The sequence shown here is derived from an EMBL/GenBank/DDBJ whole genome shotgun (WGS) entry which is preliminary data.</text>
</comment>
<evidence type="ECO:0000259" key="5">
    <source>
        <dbReference type="Pfam" id="PF01258"/>
    </source>
</evidence>
<name>A0A841DC36_PLAVE</name>
<dbReference type="Gene3D" id="1.20.120.910">
    <property type="entry name" value="DksA, coiled-coil domain"/>
    <property type="match status" value="1"/>
</dbReference>
<proteinExistence type="predicted"/>
<evidence type="ECO:0000256" key="3">
    <source>
        <dbReference type="ARBA" id="ARBA00022833"/>
    </source>
</evidence>
<evidence type="ECO:0000256" key="4">
    <source>
        <dbReference type="PROSITE-ProRule" id="PRU00510"/>
    </source>
</evidence>
<dbReference type="Proteomes" id="UP000562352">
    <property type="component" value="Unassembled WGS sequence"/>
</dbReference>
<keyword evidence="1" id="KW-0479">Metal-binding</keyword>
<dbReference type="InterPro" id="IPR020458">
    <property type="entry name" value="Znf_DskA_TraR_CS"/>
</dbReference>
<dbReference type="PROSITE" id="PS01102">
    <property type="entry name" value="ZF_DKSA_1"/>
    <property type="match status" value="1"/>
</dbReference>
<accession>A0A841DC36</accession>
<evidence type="ECO:0000313" key="7">
    <source>
        <dbReference type="Proteomes" id="UP000562352"/>
    </source>
</evidence>
<dbReference type="GO" id="GO:0008270">
    <property type="term" value="F:zinc ion binding"/>
    <property type="evidence" value="ECO:0007669"/>
    <property type="project" value="UniProtKB-KW"/>
</dbReference>
<organism evidence="6 7">
    <name type="scientific">Planomonospora venezuelensis</name>
    <dbReference type="NCBI Taxonomy" id="1999"/>
    <lineage>
        <taxon>Bacteria</taxon>
        <taxon>Bacillati</taxon>
        <taxon>Actinomycetota</taxon>
        <taxon>Actinomycetes</taxon>
        <taxon>Streptosporangiales</taxon>
        <taxon>Streptosporangiaceae</taxon>
        <taxon>Planomonospora</taxon>
    </lineage>
</organism>
<feature type="zinc finger region" description="dksA C4-type" evidence="4">
    <location>
        <begin position="79"/>
        <end position="103"/>
    </location>
</feature>
<dbReference type="Pfam" id="PF01258">
    <property type="entry name" value="zf-dskA_traR"/>
    <property type="match status" value="1"/>
</dbReference>
<dbReference type="SUPFAM" id="SSF57716">
    <property type="entry name" value="Glucocorticoid receptor-like (DNA-binding domain)"/>
    <property type="match status" value="1"/>
</dbReference>
<dbReference type="EMBL" id="JACHJJ010000023">
    <property type="protein sequence ID" value="MBB5966337.1"/>
    <property type="molecule type" value="Genomic_DNA"/>
</dbReference>
<dbReference type="PROSITE" id="PS51128">
    <property type="entry name" value="ZF_DKSA_2"/>
    <property type="match status" value="1"/>
</dbReference>
<dbReference type="RefSeq" id="WP_184946389.1">
    <property type="nucleotide sequence ID" value="NZ_BAAAWZ010000001.1"/>
</dbReference>
<dbReference type="PANTHER" id="PTHR33823:SF4">
    <property type="entry name" value="GENERAL STRESS PROTEIN 16O"/>
    <property type="match status" value="1"/>
</dbReference>
<sequence>MTADIHLSSVQLDSIREELQGQLFRWTKQLAELEAAVNDDAVEVSAKADVLADIVSAERNIAVVRGALRNIAGLAYGRCDGCGSGIPFERLKARPLAAFCMECQRRHETR</sequence>
<reference evidence="6 7" key="1">
    <citation type="submission" date="2020-08" db="EMBL/GenBank/DDBJ databases">
        <title>Genomic Encyclopedia of Type Strains, Phase III (KMG-III): the genomes of soil and plant-associated and newly described type strains.</title>
        <authorList>
            <person name="Whitman W."/>
        </authorList>
    </citation>
    <scope>NUCLEOTIDE SEQUENCE [LARGE SCALE GENOMIC DNA]</scope>
    <source>
        <strain evidence="6 7">CECT 3303</strain>
    </source>
</reference>
<keyword evidence="2" id="KW-0863">Zinc-finger</keyword>
<keyword evidence="3" id="KW-0862">Zinc</keyword>
<dbReference type="AlphaFoldDB" id="A0A841DC36"/>
<protein>
    <submittedName>
        <fullName evidence="6">DnaK suppressor protein</fullName>
    </submittedName>
</protein>